<dbReference type="STRING" id="1440763.BJI69_17630"/>
<reference evidence="3" key="1">
    <citation type="submission" date="2016-09" db="EMBL/GenBank/DDBJ databases">
        <authorList>
            <person name="Lysoe E."/>
        </authorList>
    </citation>
    <scope>NUCLEOTIDE SEQUENCE [LARGE SCALE GENOMIC DNA]</scope>
    <source>
        <strain evidence="3">LJ96T</strain>
    </source>
</reference>
<keyword evidence="3" id="KW-1185">Reference proteome</keyword>
<sequence>MPRSGEQPHERLAHALPLAGTAGQGYVERRGIPLAIADAAGLRFDPDWNGRAAVLFGMVDRDAQLASVHGRYLETARGQDKMFTIGPGGGVATSGAGWRAEPLILVEGIFDLLSLAVCGWDGIATVGRWAPWLPDVCAMRVVWLAFDANAPGEHEVMHYIERLSRSTVRRLLPPPHCKDWNTALRKRGPSALAHWLNETIQATTR</sequence>
<dbReference type="RefSeq" id="WP_071925028.1">
    <property type="nucleotide sequence ID" value="NZ_CP017480.1"/>
</dbReference>
<dbReference type="InterPro" id="IPR006171">
    <property type="entry name" value="TOPRIM_dom"/>
</dbReference>
<dbReference type="SUPFAM" id="SSF56731">
    <property type="entry name" value="DNA primase core"/>
    <property type="match status" value="1"/>
</dbReference>
<evidence type="ECO:0000313" key="2">
    <source>
        <dbReference type="EMBL" id="APG05541.1"/>
    </source>
</evidence>
<dbReference type="EMBL" id="CP017480">
    <property type="protein sequence ID" value="APG05541.1"/>
    <property type="molecule type" value="Genomic_DNA"/>
</dbReference>
<evidence type="ECO:0000259" key="1">
    <source>
        <dbReference type="Pfam" id="PF13362"/>
    </source>
</evidence>
<dbReference type="Pfam" id="PF13362">
    <property type="entry name" value="Toprim_3"/>
    <property type="match status" value="1"/>
</dbReference>
<proteinExistence type="predicted"/>
<dbReference type="AlphaFoldDB" id="A0A1L3EWX0"/>
<accession>A0A1L3EWX0</accession>
<name>A0A1L3EWX0_9GAMM</name>
<feature type="domain" description="Toprim" evidence="1">
    <location>
        <begin position="103"/>
        <end position="189"/>
    </location>
</feature>
<dbReference type="KEGG" id="lrz:BJI69_17630"/>
<dbReference type="Proteomes" id="UP000182987">
    <property type="component" value="Chromosome"/>
</dbReference>
<protein>
    <recommendedName>
        <fullName evidence="1">Toprim domain-containing protein</fullName>
    </recommendedName>
</protein>
<evidence type="ECO:0000313" key="3">
    <source>
        <dbReference type="Proteomes" id="UP000182987"/>
    </source>
</evidence>
<gene>
    <name evidence="2" type="ORF">BJI69_17630</name>
</gene>
<dbReference type="Gene3D" id="3.40.1360.10">
    <property type="match status" value="1"/>
</dbReference>
<dbReference type="CDD" id="cd00188">
    <property type="entry name" value="TOPRIM"/>
    <property type="match status" value="1"/>
</dbReference>
<organism evidence="2 3">
    <name type="scientific">Luteibacter rhizovicinus DSM 16549</name>
    <dbReference type="NCBI Taxonomy" id="1440763"/>
    <lineage>
        <taxon>Bacteria</taxon>
        <taxon>Pseudomonadati</taxon>
        <taxon>Pseudomonadota</taxon>
        <taxon>Gammaproteobacteria</taxon>
        <taxon>Lysobacterales</taxon>
        <taxon>Rhodanobacteraceae</taxon>
        <taxon>Luteibacter</taxon>
    </lineage>
</organism>